<gene>
    <name evidence="1" type="ORF">E3U43_003945</name>
</gene>
<evidence type="ECO:0000313" key="2">
    <source>
        <dbReference type="Proteomes" id="UP000793456"/>
    </source>
</evidence>
<keyword evidence="2" id="KW-1185">Reference proteome</keyword>
<accession>A0ACD3RLQ2</accession>
<dbReference type="Proteomes" id="UP000793456">
    <property type="component" value="Chromosome V"/>
</dbReference>
<sequence length="173" mass="18825">MVWKTNFDCAEYSDGVRLQHKTTSSSQAPPASSTARPPFTSHPSVLRSQASEQSEHFNGQDSHSAAHTQSGSRSSSHSRAAHSHTYRNPSTCSSSSTHQGLPQHSSQVQAQSSDGGVPPGIASTLEHIIGQLDILTQTVSILEQRLTLTEDKLKECLENQMEIGLHLQRREEA</sequence>
<dbReference type="EMBL" id="CM011678">
    <property type="protein sequence ID" value="TMS19624.1"/>
    <property type="molecule type" value="Genomic_DNA"/>
</dbReference>
<reference evidence="1" key="1">
    <citation type="submission" date="2018-11" db="EMBL/GenBank/DDBJ databases">
        <title>The sequence and de novo assembly of Larimichthys crocea genome using PacBio and Hi-C technologies.</title>
        <authorList>
            <person name="Xu P."/>
            <person name="Chen B."/>
            <person name="Zhou Z."/>
            <person name="Ke Q."/>
            <person name="Wu Y."/>
            <person name="Bai H."/>
            <person name="Pu F."/>
        </authorList>
    </citation>
    <scope>NUCLEOTIDE SEQUENCE</scope>
    <source>
        <tissue evidence="1">Muscle</tissue>
    </source>
</reference>
<protein>
    <submittedName>
        <fullName evidence="1">Uncharacterized protein</fullName>
    </submittedName>
</protein>
<name>A0ACD3RLQ2_LARCR</name>
<evidence type="ECO:0000313" key="1">
    <source>
        <dbReference type="EMBL" id="TMS19624.1"/>
    </source>
</evidence>
<comment type="caution">
    <text evidence="1">The sequence shown here is derived from an EMBL/GenBank/DDBJ whole genome shotgun (WGS) entry which is preliminary data.</text>
</comment>
<organism evidence="1 2">
    <name type="scientific">Larimichthys crocea</name>
    <name type="common">Large yellow croaker</name>
    <name type="synonym">Pseudosciaena crocea</name>
    <dbReference type="NCBI Taxonomy" id="215358"/>
    <lineage>
        <taxon>Eukaryota</taxon>
        <taxon>Metazoa</taxon>
        <taxon>Chordata</taxon>
        <taxon>Craniata</taxon>
        <taxon>Vertebrata</taxon>
        <taxon>Euteleostomi</taxon>
        <taxon>Actinopterygii</taxon>
        <taxon>Neopterygii</taxon>
        <taxon>Teleostei</taxon>
        <taxon>Neoteleostei</taxon>
        <taxon>Acanthomorphata</taxon>
        <taxon>Eupercaria</taxon>
        <taxon>Sciaenidae</taxon>
        <taxon>Larimichthys</taxon>
    </lineage>
</organism>
<proteinExistence type="predicted"/>